<evidence type="ECO:0000256" key="2">
    <source>
        <dbReference type="ARBA" id="ARBA00022741"/>
    </source>
</evidence>
<dbReference type="PROSITE" id="PS00211">
    <property type="entry name" value="ABC_TRANSPORTER_1"/>
    <property type="match status" value="2"/>
</dbReference>
<dbReference type="STRING" id="530584.SAMN05421630_105457"/>
<dbReference type="GO" id="GO:0005524">
    <property type="term" value="F:ATP binding"/>
    <property type="evidence" value="ECO:0007669"/>
    <property type="project" value="UniProtKB-KW"/>
</dbReference>
<dbReference type="FunFam" id="3.40.50.300:FF:000011">
    <property type="entry name" value="Putative ABC transporter ATP-binding component"/>
    <property type="match status" value="1"/>
</dbReference>
<evidence type="ECO:0000313" key="4">
    <source>
        <dbReference type="EMBL" id="SDD07579.1"/>
    </source>
</evidence>
<dbReference type="InterPro" id="IPR050611">
    <property type="entry name" value="ABCF"/>
</dbReference>
<dbReference type="SMART" id="SM00382">
    <property type="entry name" value="AAA"/>
    <property type="match status" value="2"/>
</dbReference>
<dbReference type="AlphaFoldDB" id="A0A1G6RSI3"/>
<reference evidence="4 5" key="1">
    <citation type="submission" date="2016-10" db="EMBL/GenBank/DDBJ databases">
        <authorList>
            <person name="de Groot N.N."/>
        </authorList>
    </citation>
    <scope>NUCLEOTIDE SEQUENCE [LARGE SCALE GENOMIC DNA]</scope>
    <source>
        <strain evidence="4 5">CGMCC 4.5506</strain>
    </source>
</reference>
<evidence type="ECO:0000256" key="1">
    <source>
        <dbReference type="ARBA" id="ARBA00022737"/>
    </source>
</evidence>
<dbReference type="Proteomes" id="UP000199494">
    <property type="component" value="Unassembled WGS sequence"/>
</dbReference>
<accession>A0A1G6RSI3</accession>
<dbReference type="GO" id="GO:0016887">
    <property type="term" value="F:ATP hydrolysis activity"/>
    <property type="evidence" value="ECO:0007669"/>
    <property type="project" value="InterPro"/>
</dbReference>
<organism evidence="4 5">
    <name type="scientific">Prauserella marina</name>
    <dbReference type="NCBI Taxonomy" id="530584"/>
    <lineage>
        <taxon>Bacteria</taxon>
        <taxon>Bacillati</taxon>
        <taxon>Actinomycetota</taxon>
        <taxon>Actinomycetes</taxon>
        <taxon>Pseudonocardiales</taxon>
        <taxon>Pseudonocardiaceae</taxon>
        <taxon>Prauserella</taxon>
    </lineage>
</organism>
<gene>
    <name evidence="4" type="ORF">SAMN05421630_105457</name>
</gene>
<dbReference type="SUPFAM" id="SSF52540">
    <property type="entry name" value="P-loop containing nucleoside triphosphate hydrolases"/>
    <property type="match status" value="2"/>
</dbReference>
<evidence type="ECO:0000256" key="3">
    <source>
        <dbReference type="ARBA" id="ARBA00022840"/>
    </source>
</evidence>
<keyword evidence="5" id="KW-1185">Reference proteome</keyword>
<evidence type="ECO:0000313" key="5">
    <source>
        <dbReference type="Proteomes" id="UP000199494"/>
    </source>
</evidence>
<keyword evidence="3 4" id="KW-0067">ATP-binding</keyword>
<dbReference type="InterPro" id="IPR003439">
    <property type="entry name" value="ABC_transporter-like_ATP-bd"/>
</dbReference>
<dbReference type="PANTHER" id="PTHR19211:SF14">
    <property type="entry name" value="ATP-BINDING CASSETTE SUB-FAMILY F MEMBER 1"/>
    <property type="match status" value="1"/>
</dbReference>
<dbReference type="EMBL" id="FMZE01000005">
    <property type="protein sequence ID" value="SDD07579.1"/>
    <property type="molecule type" value="Genomic_DNA"/>
</dbReference>
<dbReference type="InterPro" id="IPR003593">
    <property type="entry name" value="AAA+_ATPase"/>
</dbReference>
<dbReference type="PROSITE" id="PS50893">
    <property type="entry name" value="ABC_TRANSPORTER_2"/>
    <property type="match status" value="1"/>
</dbReference>
<dbReference type="InterPro" id="IPR027417">
    <property type="entry name" value="P-loop_NTPase"/>
</dbReference>
<protein>
    <submittedName>
        <fullName evidence="4">Macrolide transport system ATP-binding/permease protein</fullName>
    </submittedName>
</protein>
<dbReference type="Gene3D" id="3.40.50.300">
    <property type="entry name" value="P-loop containing nucleotide triphosphate hydrolases"/>
    <property type="match status" value="3"/>
</dbReference>
<dbReference type="InterPro" id="IPR017871">
    <property type="entry name" value="ABC_transporter-like_CS"/>
</dbReference>
<dbReference type="Pfam" id="PF00005">
    <property type="entry name" value="ABC_tran"/>
    <property type="match status" value="2"/>
</dbReference>
<keyword evidence="2" id="KW-0547">Nucleotide-binding</keyword>
<dbReference type="PANTHER" id="PTHR19211">
    <property type="entry name" value="ATP-BINDING TRANSPORT PROTEIN-RELATED"/>
    <property type="match status" value="1"/>
</dbReference>
<dbReference type="CDD" id="cd03221">
    <property type="entry name" value="ABCF_EF-3"/>
    <property type="match status" value="1"/>
</dbReference>
<keyword evidence="1" id="KW-0677">Repeat</keyword>
<sequence>MADHEELTPSPRPFPEAAAPRAPFPTQDRWCLLPSRLSLHARDLHFAYGDKIVFSGVDLTASAGHRVGLVGENGIGKSTLLRLLAGIEHAQAGTVEGGGDIGFLDQELPYPAEATVADVVDDALADIRKAALRLDELGARLAEHPDDTAALQEYGLVLDWAQTHDLWDADRRATLVRTGLGLGDIATSRQLDSLSGGQRSRLALAALLIRQPETLLLDEPTNHLDDAALEFLQRHLASLPGIVLLSSHDRVFLDAVCTGIVDLDPALGGPSRYGGRYSDYLAAKRAERARWEQRFAEEQDELRGLRHDVAVTARDINHDRGPTDNAKMAYDFKTGRVQRQISRRVRNARQRLAELERDQVRKPPAPLRFAARLTAANGEPAATGLALSVRDIEVSGRLRLDRLDVGASARLLVTGGNGSGKSTLLAVLAGRLAPCGGVVHRAPGVRIGLLDQDTTFPDPGRSPIALYAAAAGPGAPELRTLGLLPPSDLERPVGALSVGQRRRLALAILAADPPDVLLLDEPTNHISLTLAEELFTALDEAPGAVVVASHDRWLRQGWPGTHLALAS</sequence>
<name>A0A1G6RSI3_9PSEU</name>
<proteinExistence type="predicted"/>